<name>A0A380EJ92_STAAU</name>
<dbReference type="EMBL" id="UHBY01000003">
    <property type="protein sequence ID" value="SUL34650.1"/>
    <property type="molecule type" value="Genomic_DNA"/>
</dbReference>
<evidence type="ECO:0000313" key="1">
    <source>
        <dbReference type="EMBL" id="SUL34650.1"/>
    </source>
</evidence>
<dbReference type="AlphaFoldDB" id="A0A380EJ92"/>
<protein>
    <submittedName>
        <fullName evidence="1">Putative lipoprotein</fullName>
    </submittedName>
</protein>
<sequence length="38" mass="4337">MDFLNASSDFGNAHFVVLSKYIKEYESNYETASDDSLK</sequence>
<evidence type="ECO:0000313" key="2">
    <source>
        <dbReference type="Proteomes" id="UP000254116"/>
    </source>
</evidence>
<accession>A0A380EJ92</accession>
<keyword evidence="1" id="KW-0449">Lipoprotein</keyword>
<gene>
    <name evidence="1" type="ORF">NCTC10702_01918</name>
</gene>
<proteinExistence type="predicted"/>
<dbReference type="Proteomes" id="UP000254116">
    <property type="component" value="Unassembled WGS sequence"/>
</dbReference>
<organism evidence="1 2">
    <name type="scientific">Staphylococcus aureus</name>
    <dbReference type="NCBI Taxonomy" id="1280"/>
    <lineage>
        <taxon>Bacteria</taxon>
        <taxon>Bacillati</taxon>
        <taxon>Bacillota</taxon>
        <taxon>Bacilli</taxon>
        <taxon>Bacillales</taxon>
        <taxon>Staphylococcaceae</taxon>
        <taxon>Staphylococcus</taxon>
    </lineage>
</organism>
<reference evidence="1 2" key="1">
    <citation type="submission" date="2018-06" db="EMBL/GenBank/DDBJ databases">
        <authorList>
            <consortium name="Pathogen Informatics"/>
            <person name="Doyle S."/>
        </authorList>
    </citation>
    <scope>NUCLEOTIDE SEQUENCE [LARGE SCALE GENOMIC DNA]</scope>
    <source>
        <strain evidence="1 2">NCTC10702</strain>
    </source>
</reference>